<evidence type="ECO:0000259" key="8">
    <source>
        <dbReference type="Pfam" id="PF01343"/>
    </source>
</evidence>
<dbReference type="InterPro" id="IPR047217">
    <property type="entry name" value="S49_SppA_67K_type_N"/>
</dbReference>
<keyword evidence="4 9" id="KW-0378">Hydrolase</keyword>
<dbReference type="Pfam" id="PF01343">
    <property type="entry name" value="Peptidase_S49"/>
    <property type="match status" value="2"/>
</dbReference>
<evidence type="ECO:0000313" key="9">
    <source>
        <dbReference type="EMBL" id="MFD2547905.1"/>
    </source>
</evidence>
<name>A0ABW5KHY3_9SPHI</name>
<evidence type="ECO:0000313" key="10">
    <source>
        <dbReference type="Proteomes" id="UP001597545"/>
    </source>
</evidence>
<dbReference type="NCBIfam" id="TIGR00705">
    <property type="entry name" value="SppA_67K"/>
    <property type="match status" value="1"/>
</dbReference>
<evidence type="ECO:0000256" key="6">
    <source>
        <dbReference type="ARBA" id="ARBA00023136"/>
    </source>
</evidence>
<organism evidence="9 10">
    <name type="scientific">Sphingobacterium suaedae</name>
    <dbReference type="NCBI Taxonomy" id="1686402"/>
    <lineage>
        <taxon>Bacteria</taxon>
        <taxon>Pseudomonadati</taxon>
        <taxon>Bacteroidota</taxon>
        <taxon>Sphingobacteriia</taxon>
        <taxon>Sphingobacteriales</taxon>
        <taxon>Sphingobacteriaceae</taxon>
        <taxon>Sphingobacterium</taxon>
    </lineage>
</organism>
<keyword evidence="7" id="KW-1133">Transmembrane helix</keyword>
<evidence type="ECO:0000256" key="7">
    <source>
        <dbReference type="SAM" id="Phobius"/>
    </source>
</evidence>
<dbReference type="RefSeq" id="WP_380903109.1">
    <property type="nucleotide sequence ID" value="NZ_JBHUEG010000007.1"/>
</dbReference>
<dbReference type="InterPro" id="IPR002142">
    <property type="entry name" value="Peptidase_S49"/>
</dbReference>
<keyword evidence="6 7" id="KW-0472">Membrane</keyword>
<dbReference type="InterPro" id="IPR004635">
    <property type="entry name" value="Pept_S49_SppA"/>
</dbReference>
<dbReference type="CDD" id="cd07018">
    <property type="entry name" value="S49_SppA_67K_type"/>
    <property type="match status" value="1"/>
</dbReference>
<dbReference type="NCBIfam" id="TIGR00706">
    <property type="entry name" value="SppA_dom"/>
    <property type="match status" value="1"/>
</dbReference>
<dbReference type="Proteomes" id="UP001597545">
    <property type="component" value="Unassembled WGS sequence"/>
</dbReference>
<dbReference type="PANTHER" id="PTHR33209">
    <property type="entry name" value="PROTEASE 4"/>
    <property type="match status" value="1"/>
</dbReference>
<dbReference type="EMBL" id="JBHULR010000003">
    <property type="protein sequence ID" value="MFD2547905.1"/>
    <property type="molecule type" value="Genomic_DNA"/>
</dbReference>
<dbReference type="Gene3D" id="6.20.330.10">
    <property type="match status" value="1"/>
</dbReference>
<keyword evidence="5" id="KW-0720">Serine protease</keyword>
<evidence type="ECO:0000256" key="1">
    <source>
        <dbReference type="ARBA" id="ARBA00004370"/>
    </source>
</evidence>
<reference evidence="10" key="1">
    <citation type="journal article" date="2019" name="Int. J. Syst. Evol. Microbiol.">
        <title>The Global Catalogue of Microorganisms (GCM) 10K type strain sequencing project: providing services to taxonomists for standard genome sequencing and annotation.</title>
        <authorList>
            <consortium name="The Broad Institute Genomics Platform"/>
            <consortium name="The Broad Institute Genome Sequencing Center for Infectious Disease"/>
            <person name="Wu L."/>
            <person name="Ma J."/>
        </authorList>
    </citation>
    <scope>NUCLEOTIDE SEQUENCE [LARGE SCALE GENOMIC DNA]</scope>
    <source>
        <strain evidence="10">KCTC 42662</strain>
    </source>
</reference>
<comment type="similarity">
    <text evidence="2">Belongs to the peptidase S49 family.</text>
</comment>
<evidence type="ECO:0000256" key="3">
    <source>
        <dbReference type="ARBA" id="ARBA00022670"/>
    </source>
</evidence>
<comment type="caution">
    <text evidence="9">The sequence shown here is derived from an EMBL/GenBank/DDBJ whole genome shotgun (WGS) entry which is preliminary data.</text>
</comment>
<gene>
    <name evidence="9" type="primary">sppA</name>
    <name evidence="9" type="ORF">ACFSR5_09650</name>
</gene>
<dbReference type="EC" id="3.4.21.-" evidence="9"/>
<comment type="subcellular location">
    <subcellularLocation>
        <location evidence="1">Membrane</location>
    </subcellularLocation>
</comment>
<accession>A0ABW5KHY3</accession>
<evidence type="ECO:0000256" key="4">
    <source>
        <dbReference type="ARBA" id="ARBA00022801"/>
    </source>
</evidence>
<dbReference type="PIRSF" id="PIRSF001217">
    <property type="entry name" value="Protease_4_SppA"/>
    <property type="match status" value="1"/>
</dbReference>
<dbReference type="InterPro" id="IPR004634">
    <property type="entry name" value="Pept_S49_pIV"/>
</dbReference>
<dbReference type="GO" id="GO:0016787">
    <property type="term" value="F:hydrolase activity"/>
    <property type="evidence" value="ECO:0007669"/>
    <property type="project" value="UniProtKB-KW"/>
</dbReference>
<sequence length="588" mass="64494">MKSFFKYVLATVTGIGIVVVILFIVLIGIVSSAINQLGSSSENLVSANSVLYISLNHMIPERTSTSPLDGLHVPGYGEMKSLGLNDILSRIAAAKEDDRIKGIYLNPTYVNTGMASLKQIREALLDFKKSGKFVVSYSDMYTQKAFYIASVADKIYINPEGSLEFKGLSASVTFLKEALDKLGVEMQVVKVGTYKSAVEPFLLNEMSSANREQMNSYLQSMYRALLTDISASRKISIDSLHQIADAYRIRNADDALRFKFVDGKLYKDELLTMLKKQLGVAEKKELSSISLLDYTGNGQTKTAGARIAVLYAVGDIVDGEGTDENVGGDRISRELRKLRRDDRVKAVVLRVNSPGGSALASDVIAREVALTKKAKPIVVSMGDYAASGGYYISALADSIFAEQETLTGSIGVFGLIPNFQDLLNTKLGIHIDEVQTGKFADLMSSPDRPLSEEERAIIQVEVNRVYQTFMGKVAEGRQMSMQNVDSIGQGRVWTGKQALELGLIDGVGGLQRAVAAAARKANLTEYRIVNYPTIKDPFSSLLGSSKEKIKAWVLEDELAEYRQYIDQLRTVARVSGVQARLPYTVEIR</sequence>
<proteinExistence type="inferred from homology"/>
<protein>
    <submittedName>
        <fullName evidence="9">Signal peptide peptidase SppA</fullName>
        <ecNumber evidence="9">3.4.21.-</ecNumber>
    </submittedName>
</protein>
<keyword evidence="7" id="KW-0812">Transmembrane</keyword>
<dbReference type="SUPFAM" id="SSF52096">
    <property type="entry name" value="ClpP/crotonase"/>
    <property type="match status" value="2"/>
</dbReference>
<dbReference type="InterPro" id="IPR029045">
    <property type="entry name" value="ClpP/crotonase-like_dom_sf"/>
</dbReference>
<evidence type="ECO:0000256" key="5">
    <source>
        <dbReference type="ARBA" id="ARBA00022825"/>
    </source>
</evidence>
<dbReference type="Gene3D" id="3.90.226.10">
    <property type="entry name" value="2-enoyl-CoA Hydratase, Chain A, domain 1"/>
    <property type="match status" value="3"/>
</dbReference>
<keyword evidence="10" id="KW-1185">Reference proteome</keyword>
<feature type="domain" description="Peptidase S49" evidence="8">
    <location>
        <begin position="371"/>
        <end position="523"/>
    </location>
</feature>
<dbReference type="CDD" id="cd07023">
    <property type="entry name" value="S49_Sppa_N_C"/>
    <property type="match status" value="1"/>
</dbReference>
<evidence type="ECO:0000256" key="2">
    <source>
        <dbReference type="ARBA" id="ARBA00008683"/>
    </source>
</evidence>
<feature type="transmembrane region" description="Helical" evidence="7">
    <location>
        <begin position="7"/>
        <end position="30"/>
    </location>
</feature>
<dbReference type="InterPro" id="IPR047272">
    <property type="entry name" value="S49_SppA_C"/>
</dbReference>
<dbReference type="PANTHER" id="PTHR33209:SF1">
    <property type="entry name" value="PEPTIDASE S49 DOMAIN-CONTAINING PROTEIN"/>
    <property type="match status" value="1"/>
</dbReference>
<keyword evidence="3" id="KW-0645">Protease</keyword>
<feature type="domain" description="Peptidase S49" evidence="8">
    <location>
        <begin position="127"/>
        <end position="280"/>
    </location>
</feature>